<evidence type="ECO:0000313" key="7">
    <source>
        <dbReference type="EMBL" id="SLN12352.1"/>
    </source>
</evidence>
<feature type="transmembrane region" description="Helical" evidence="5">
    <location>
        <begin position="35"/>
        <end position="57"/>
    </location>
</feature>
<dbReference type="InterPro" id="IPR050638">
    <property type="entry name" value="AA-Vitamin_Transporters"/>
</dbReference>
<feature type="transmembrane region" description="Helical" evidence="5">
    <location>
        <begin position="228"/>
        <end position="249"/>
    </location>
</feature>
<keyword evidence="8" id="KW-1185">Reference proteome</keyword>
<feature type="transmembrane region" description="Helical" evidence="5">
    <location>
        <begin position="205"/>
        <end position="222"/>
    </location>
</feature>
<dbReference type="GO" id="GO:0016020">
    <property type="term" value="C:membrane"/>
    <property type="evidence" value="ECO:0007669"/>
    <property type="project" value="UniProtKB-SubCell"/>
</dbReference>
<name>A0A1Y5RA64_9RHOB</name>
<feature type="transmembrane region" description="Helical" evidence="5">
    <location>
        <begin position="150"/>
        <end position="166"/>
    </location>
</feature>
<dbReference type="EMBL" id="FWFW01000001">
    <property type="protein sequence ID" value="SLN12352.1"/>
    <property type="molecule type" value="Genomic_DNA"/>
</dbReference>
<keyword evidence="2 5" id="KW-0812">Transmembrane</keyword>
<evidence type="ECO:0000313" key="8">
    <source>
        <dbReference type="Proteomes" id="UP000193307"/>
    </source>
</evidence>
<evidence type="ECO:0000259" key="6">
    <source>
        <dbReference type="Pfam" id="PF00892"/>
    </source>
</evidence>
<keyword evidence="3 5" id="KW-1133">Transmembrane helix</keyword>
<dbReference type="Pfam" id="PF00892">
    <property type="entry name" value="EamA"/>
    <property type="match status" value="2"/>
</dbReference>
<gene>
    <name evidence="7" type="primary">yijE</name>
    <name evidence="7" type="ORF">PAM7971_00118</name>
</gene>
<dbReference type="PANTHER" id="PTHR32322">
    <property type="entry name" value="INNER MEMBRANE TRANSPORTER"/>
    <property type="match status" value="1"/>
</dbReference>
<reference evidence="7 8" key="1">
    <citation type="submission" date="2017-03" db="EMBL/GenBank/DDBJ databases">
        <authorList>
            <person name="Afonso C.L."/>
            <person name="Miller P.J."/>
            <person name="Scott M.A."/>
            <person name="Spackman E."/>
            <person name="Goraichik I."/>
            <person name="Dimitrov K.M."/>
            <person name="Suarez D.L."/>
            <person name="Swayne D.E."/>
        </authorList>
    </citation>
    <scope>NUCLEOTIDE SEQUENCE [LARGE SCALE GENOMIC DNA]</scope>
    <source>
        <strain evidence="7 8">CECT 7971</strain>
    </source>
</reference>
<evidence type="ECO:0000256" key="4">
    <source>
        <dbReference type="ARBA" id="ARBA00023136"/>
    </source>
</evidence>
<feature type="transmembrane region" description="Helical" evidence="5">
    <location>
        <begin position="286"/>
        <end position="304"/>
    </location>
</feature>
<proteinExistence type="predicted"/>
<evidence type="ECO:0000256" key="3">
    <source>
        <dbReference type="ARBA" id="ARBA00022989"/>
    </source>
</evidence>
<feature type="domain" description="EamA" evidence="6">
    <location>
        <begin position="175"/>
        <end position="302"/>
    </location>
</feature>
<accession>A0A1Y5RA64</accession>
<evidence type="ECO:0000256" key="1">
    <source>
        <dbReference type="ARBA" id="ARBA00004141"/>
    </source>
</evidence>
<dbReference type="AlphaFoldDB" id="A0A1Y5RA64"/>
<organism evidence="7 8">
    <name type="scientific">Pacificibacter marinus</name>
    <dbReference type="NCBI Taxonomy" id="658057"/>
    <lineage>
        <taxon>Bacteria</taxon>
        <taxon>Pseudomonadati</taxon>
        <taxon>Pseudomonadota</taxon>
        <taxon>Alphaproteobacteria</taxon>
        <taxon>Rhodobacterales</taxon>
        <taxon>Roseobacteraceae</taxon>
        <taxon>Pacificibacter</taxon>
    </lineage>
</organism>
<evidence type="ECO:0000256" key="5">
    <source>
        <dbReference type="SAM" id="Phobius"/>
    </source>
</evidence>
<dbReference type="InterPro" id="IPR000620">
    <property type="entry name" value="EamA_dom"/>
</dbReference>
<feature type="domain" description="EamA" evidence="6">
    <location>
        <begin position="36"/>
        <end position="164"/>
    </location>
</feature>
<protein>
    <submittedName>
        <fullName evidence="7">Putative inner membrane transporter yiJE</fullName>
    </submittedName>
</protein>
<evidence type="ECO:0000256" key="2">
    <source>
        <dbReference type="ARBA" id="ARBA00022692"/>
    </source>
</evidence>
<feature type="transmembrane region" description="Helical" evidence="5">
    <location>
        <begin position="121"/>
        <end position="141"/>
    </location>
</feature>
<dbReference type="STRING" id="658057.SAMN04488032_101529"/>
<dbReference type="Proteomes" id="UP000193307">
    <property type="component" value="Unassembled WGS sequence"/>
</dbReference>
<sequence length="307" mass="32224">MLTFLRDGAFTTALSLKPAYAVQNKRFCIGLCMRLLWLTILAMVAFAANSVLTRVALTGASDPFAFAALRVMSGALALLVLVYLRGSVLPLKLPTRVPSSLALTVYMLGFSLAYLSLPSGAGALILFGSVQISMFAGALFLKEPVPVQRWLGGMLALGGLVFLLWPDATAQFPAFAVFAMISAGVGWGIYSLIGRRARDPLADTALNFALSTIPTGIVWLLTQGALTGMGAVLAIVAGVVTSGFGYALWYRVLPQLGASRAGVAQLSVPVLAMLGGFVFLGEGITFKFVIASVLVLGGIGVSMLRRP</sequence>
<dbReference type="SUPFAM" id="SSF103481">
    <property type="entry name" value="Multidrug resistance efflux transporter EmrE"/>
    <property type="match status" value="2"/>
</dbReference>
<dbReference type="PANTHER" id="PTHR32322:SF9">
    <property type="entry name" value="AMINO-ACID METABOLITE EFFLUX PUMP-RELATED"/>
    <property type="match status" value="1"/>
</dbReference>
<keyword evidence="4 5" id="KW-0472">Membrane</keyword>
<dbReference type="InterPro" id="IPR037185">
    <property type="entry name" value="EmrE-like"/>
</dbReference>
<feature type="transmembrane region" description="Helical" evidence="5">
    <location>
        <begin position="63"/>
        <end position="84"/>
    </location>
</feature>
<feature type="transmembrane region" description="Helical" evidence="5">
    <location>
        <begin position="172"/>
        <end position="193"/>
    </location>
</feature>
<comment type="subcellular location">
    <subcellularLocation>
        <location evidence="1">Membrane</location>
        <topology evidence="1">Multi-pass membrane protein</topology>
    </subcellularLocation>
</comment>